<feature type="compositionally biased region" description="Polar residues" evidence="1">
    <location>
        <begin position="899"/>
        <end position="913"/>
    </location>
</feature>
<dbReference type="Proteomes" id="UP000007264">
    <property type="component" value="Unassembled WGS sequence"/>
</dbReference>
<reference evidence="2 3" key="1">
    <citation type="journal article" date="2012" name="Genome Biol.">
        <title>The genome of the polar eukaryotic microalga coccomyxa subellipsoidea reveals traits of cold adaptation.</title>
        <authorList>
            <person name="Blanc G."/>
            <person name="Agarkova I."/>
            <person name="Grimwood J."/>
            <person name="Kuo A."/>
            <person name="Brueggeman A."/>
            <person name="Dunigan D."/>
            <person name="Gurnon J."/>
            <person name="Ladunga I."/>
            <person name="Lindquist E."/>
            <person name="Lucas S."/>
            <person name="Pangilinan J."/>
            <person name="Proschold T."/>
            <person name="Salamov A."/>
            <person name="Schmutz J."/>
            <person name="Weeks D."/>
            <person name="Yamada T."/>
            <person name="Claverie J.M."/>
            <person name="Grigoriev I."/>
            <person name="Van Etten J."/>
            <person name="Lomsadze A."/>
            <person name="Borodovsky M."/>
        </authorList>
    </citation>
    <scope>NUCLEOTIDE SEQUENCE [LARGE SCALE GENOMIC DNA]</scope>
    <source>
        <strain evidence="2 3">C-169</strain>
    </source>
</reference>
<comment type="caution">
    <text evidence="2">The sequence shown here is derived from an EMBL/GenBank/DDBJ whole genome shotgun (WGS) entry which is preliminary data.</text>
</comment>
<evidence type="ECO:0000256" key="1">
    <source>
        <dbReference type="SAM" id="MobiDB-lite"/>
    </source>
</evidence>
<feature type="region of interest" description="Disordered" evidence="1">
    <location>
        <begin position="870"/>
        <end position="924"/>
    </location>
</feature>
<feature type="region of interest" description="Disordered" evidence="1">
    <location>
        <begin position="101"/>
        <end position="136"/>
    </location>
</feature>
<accession>I0Z4C5</accession>
<proteinExistence type="predicted"/>
<evidence type="ECO:0000313" key="3">
    <source>
        <dbReference type="Proteomes" id="UP000007264"/>
    </source>
</evidence>
<evidence type="ECO:0000313" key="2">
    <source>
        <dbReference type="EMBL" id="EIE25494.1"/>
    </source>
</evidence>
<dbReference type="EMBL" id="AGSI01000004">
    <property type="protein sequence ID" value="EIE25494.1"/>
    <property type="molecule type" value="Genomic_DNA"/>
</dbReference>
<gene>
    <name evidence="2" type="ORF">COCSUDRAFT_61707</name>
</gene>
<keyword evidence="3" id="KW-1185">Reference proteome</keyword>
<dbReference type="GeneID" id="17043496"/>
<feature type="region of interest" description="Disordered" evidence="1">
    <location>
        <begin position="361"/>
        <end position="381"/>
    </location>
</feature>
<name>I0Z4C5_COCSC</name>
<dbReference type="RefSeq" id="XP_005650038.1">
    <property type="nucleotide sequence ID" value="XM_005649981.1"/>
</dbReference>
<feature type="compositionally biased region" description="Basic residues" evidence="1">
    <location>
        <begin position="111"/>
        <end position="132"/>
    </location>
</feature>
<feature type="region of interest" description="Disordered" evidence="1">
    <location>
        <begin position="545"/>
        <end position="580"/>
    </location>
</feature>
<dbReference type="KEGG" id="csl:COCSUDRAFT_61707"/>
<organism evidence="2 3">
    <name type="scientific">Coccomyxa subellipsoidea (strain C-169)</name>
    <name type="common">Green microalga</name>
    <dbReference type="NCBI Taxonomy" id="574566"/>
    <lineage>
        <taxon>Eukaryota</taxon>
        <taxon>Viridiplantae</taxon>
        <taxon>Chlorophyta</taxon>
        <taxon>core chlorophytes</taxon>
        <taxon>Trebouxiophyceae</taxon>
        <taxon>Trebouxiophyceae incertae sedis</taxon>
        <taxon>Coccomyxaceae</taxon>
        <taxon>Coccomyxa</taxon>
        <taxon>Coccomyxa subellipsoidea</taxon>
    </lineage>
</organism>
<dbReference type="AlphaFoldDB" id="I0Z4C5"/>
<feature type="compositionally biased region" description="Basic and acidic residues" evidence="1">
    <location>
        <begin position="101"/>
        <end position="110"/>
    </location>
</feature>
<protein>
    <submittedName>
        <fullName evidence="2">Uncharacterized protein</fullName>
    </submittedName>
</protein>
<sequence length="924" mass="96348">MCVQVERLSLATPMYRGSPHQSPPYDDTPFAEPDALLDDGTACHRTGGCVKTPGHQGFCSNHKGYRRRADEDGTGPQGAHCLSPGEEADVCGAIQACEPDPRGDIVEPKRKSAAAKRRRPARRHAGSPRRHQRDSAPHLVAVACGGMSGTYDLRQGSIAVQSADYAQAACVHLAPAEFVGQAGERDISGLHWMEQLYVPGASLRRPGEESRAVSLGAWLRQQGLLLDAEGVMMTDARVAGLASDFEALRGPGGGRGLPRNRHALLLLGGSAVVRKSLEMSPPATPTKRLRSSLRAGFAAVHSGAPGATAEDSLAAEALISLCADSSGDAAAHACAELGTEAASAPAAAAFEASAGGAWDAEPVGGARPLQVRSQKKRDALGKRIEKPLRKSNLGPYASVVKIEQAALFSSQASWHAQHGNRGLADVYRQPRALRQAKWQETSLAMLGPAAAEQVAAAAEEAAQQAEAAAETAAARARCELPGGAASRRQLSAELEAGGVGISRAGSCQISQDESPAPVAAAPLNAQLLEAQESLLQLSKALRRPGREGLQPQGSSNLACTLPGMTAQPAKPADADSKQHARLQALVGPQPEQRLRLLGASTAGTAAAPVQMRGQAPPHKSVPDHPGKASSAIALFKPTPQRHGKNLLEMFTSERPMWEPHVAPVQGSLLPGAQPSAESAELPGRLISPFAKAPTLQPRGAMQTHQGESAFSRMGPAGRADEASERIRAYRPEAFADQHQGAAQHAEAGWTVANMDAGWAAVPCLAAPRTFPKASEVQRMWQQHGRDSTSAQHAVPGGHWQPALTGAADDTDVLPLNQAASRGSGPSVPAAFQPWGMHDKQGMMLGGQASTVQQGEPHYVQEHMGVANAATGQAMPGSGFLSNQQTSHRKPKAAEASPQAGPSSTPTGAQQLSPHSPVCSPTGMV</sequence>